<name>A0A6M4ISS9_9BACT</name>
<protein>
    <submittedName>
        <fullName evidence="3">PEP-CTERM sorting domain-containing protein</fullName>
    </submittedName>
</protein>
<accession>A0A6M4ISS9</accession>
<feature type="domain" description="Ice-binding protein C-terminal" evidence="2">
    <location>
        <begin position="190"/>
        <end position="213"/>
    </location>
</feature>
<dbReference type="RefSeq" id="WP_171227155.1">
    <property type="nucleotide sequence ID" value="NZ_CP053085.1"/>
</dbReference>
<proteinExistence type="predicted"/>
<sequence length="222" mass="23192">MKWHHLSAVALIVTLNTPAVARAQFVVYTNQATFLAAVTDARVDMFTGFDMINPTPSPIVRMVAPYGYTASVNNGGDFFGAGTVANPWLSTNTATDAITFADFTGGVGAVGGNFFGSNIAGAFQSGDILITYVDAVGATSTTLIAPSTSSFFGVVSQSYAITSFTVSAVQPSESEFLWPTVDNLTLAKTTVPEPGTYALLATGLLAIGITTRRKRALARPSE</sequence>
<evidence type="ECO:0000313" key="3">
    <source>
        <dbReference type="EMBL" id="QJR37720.1"/>
    </source>
</evidence>
<evidence type="ECO:0000259" key="2">
    <source>
        <dbReference type="Pfam" id="PF07589"/>
    </source>
</evidence>
<gene>
    <name evidence="3" type="ORF">HKW67_20435</name>
</gene>
<feature type="signal peptide" evidence="1">
    <location>
        <begin position="1"/>
        <end position="21"/>
    </location>
</feature>
<dbReference type="InterPro" id="IPR013424">
    <property type="entry name" value="Ice-binding_C"/>
</dbReference>
<dbReference type="EMBL" id="CP053085">
    <property type="protein sequence ID" value="QJR37720.1"/>
    <property type="molecule type" value="Genomic_DNA"/>
</dbReference>
<dbReference type="NCBIfam" id="TIGR02595">
    <property type="entry name" value="PEP_CTERM"/>
    <property type="match status" value="1"/>
</dbReference>
<keyword evidence="4" id="KW-1185">Reference proteome</keyword>
<dbReference type="Proteomes" id="UP000500938">
    <property type="component" value="Chromosome"/>
</dbReference>
<reference evidence="3 4" key="1">
    <citation type="submission" date="2020-05" db="EMBL/GenBank/DDBJ databases">
        <title>Complete genome sequence of Gemmatimonas greenlandica TET16.</title>
        <authorList>
            <person name="Zeng Y."/>
        </authorList>
    </citation>
    <scope>NUCLEOTIDE SEQUENCE [LARGE SCALE GENOMIC DNA]</scope>
    <source>
        <strain evidence="3 4">TET16</strain>
    </source>
</reference>
<evidence type="ECO:0000256" key="1">
    <source>
        <dbReference type="SAM" id="SignalP"/>
    </source>
</evidence>
<keyword evidence="1" id="KW-0732">Signal</keyword>
<dbReference type="KEGG" id="ggr:HKW67_20435"/>
<feature type="chain" id="PRO_5027010531" evidence="1">
    <location>
        <begin position="22"/>
        <end position="222"/>
    </location>
</feature>
<dbReference type="Pfam" id="PF07589">
    <property type="entry name" value="PEP-CTERM"/>
    <property type="match status" value="1"/>
</dbReference>
<dbReference type="AlphaFoldDB" id="A0A6M4ISS9"/>
<organism evidence="3 4">
    <name type="scientific">Gemmatimonas groenlandica</name>
    <dbReference type="NCBI Taxonomy" id="2732249"/>
    <lineage>
        <taxon>Bacteria</taxon>
        <taxon>Pseudomonadati</taxon>
        <taxon>Gemmatimonadota</taxon>
        <taxon>Gemmatimonadia</taxon>
        <taxon>Gemmatimonadales</taxon>
        <taxon>Gemmatimonadaceae</taxon>
        <taxon>Gemmatimonas</taxon>
    </lineage>
</organism>
<evidence type="ECO:0000313" key="4">
    <source>
        <dbReference type="Proteomes" id="UP000500938"/>
    </source>
</evidence>